<dbReference type="InterPro" id="IPR002716">
    <property type="entry name" value="PIN_dom"/>
</dbReference>
<sequence length="137" mass="15161">MNAAFFDTNIIFYAASGGDRAKRETARGLLQSRRVVVSTQVLMETYASLLKKLKLTPDEARLWVDMVAQETVLAVEPADVIAALDTARRFEISHWDGLILQAAGKAGLSLVYSEDLNHGQMYGPVRVCNPFIEDFLA</sequence>
<dbReference type="InterPro" id="IPR029060">
    <property type="entry name" value="PIN-like_dom_sf"/>
</dbReference>
<keyword evidence="5" id="KW-0460">Magnesium</keyword>
<feature type="binding site" evidence="5">
    <location>
        <position position="7"/>
    </location>
    <ligand>
        <name>Mg(2+)</name>
        <dbReference type="ChEBI" id="CHEBI:18420"/>
    </ligand>
</feature>
<dbReference type="RefSeq" id="WP_371392771.1">
    <property type="nucleotide sequence ID" value="NZ_CP163421.1"/>
</dbReference>
<comment type="similarity">
    <text evidence="5">Belongs to the PINc/VapC protein family.</text>
</comment>
<proteinExistence type="inferred from homology"/>
<reference evidence="8" key="1">
    <citation type="journal article" date="2019" name="Int. J. Syst. Evol. Microbiol.">
        <title>The Global Catalogue of Microorganisms (GCM) 10K type strain sequencing project: providing services to taxonomists for standard genome sequencing and annotation.</title>
        <authorList>
            <consortium name="The Broad Institute Genomics Platform"/>
            <consortium name="The Broad Institute Genome Sequencing Center for Infectious Disease"/>
            <person name="Wu L."/>
            <person name="Ma J."/>
        </authorList>
    </citation>
    <scope>NUCLEOTIDE SEQUENCE [LARGE SCALE GENOMIC DNA]</scope>
    <source>
        <strain evidence="8">CCUG 62981</strain>
    </source>
</reference>
<comment type="caution">
    <text evidence="7">The sequence shown here is derived from an EMBL/GenBank/DDBJ whole genome shotgun (WGS) entry which is preliminary data.</text>
</comment>
<dbReference type="HAMAP" id="MF_00265">
    <property type="entry name" value="VapC_Nob1"/>
    <property type="match status" value="1"/>
</dbReference>
<evidence type="ECO:0000256" key="1">
    <source>
        <dbReference type="ARBA" id="ARBA00022649"/>
    </source>
</evidence>
<keyword evidence="2 5" id="KW-0540">Nuclease</keyword>
<comment type="cofactor">
    <cofactor evidence="5">
        <name>Mg(2+)</name>
        <dbReference type="ChEBI" id="CHEBI:18420"/>
    </cofactor>
</comment>
<evidence type="ECO:0000259" key="6">
    <source>
        <dbReference type="Pfam" id="PF01850"/>
    </source>
</evidence>
<name>A0ABV9NDQ8_9PROT</name>
<evidence type="ECO:0000313" key="8">
    <source>
        <dbReference type="Proteomes" id="UP001596024"/>
    </source>
</evidence>
<keyword evidence="4 5" id="KW-0378">Hydrolase</keyword>
<dbReference type="SUPFAM" id="SSF88723">
    <property type="entry name" value="PIN domain-like"/>
    <property type="match status" value="1"/>
</dbReference>
<dbReference type="Proteomes" id="UP001596024">
    <property type="component" value="Unassembled WGS sequence"/>
</dbReference>
<dbReference type="InterPro" id="IPR022907">
    <property type="entry name" value="VapC_family"/>
</dbReference>
<dbReference type="EC" id="3.1.-.-" evidence="5"/>
<evidence type="ECO:0000256" key="2">
    <source>
        <dbReference type="ARBA" id="ARBA00022722"/>
    </source>
</evidence>
<evidence type="ECO:0000256" key="4">
    <source>
        <dbReference type="ARBA" id="ARBA00022801"/>
    </source>
</evidence>
<keyword evidence="3 5" id="KW-0479">Metal-binding</keyword>
<feature type="domain" description="PIN" evidence="6">
    <location>
        <begin position="5"/>
        <end position="118"/>
    </location>
</feature>
<dbReference type="EMBL" id="JBHSGQ010000005">
    <property type="protein sequence ID" value="MFC4725805.1"/>
    <property type="molecule type" value="Genomic_DNA"/>
</dbReference>
<dbReference type="Gene3D" id="3.40.50.1010">
    <property type="entry name" value="5'-nuclease"/>
    <property type="match status" value="1"/>
</dbReference>
<evidence type="ECO:0000256" key="3">
    <source>
        <dbReference type="ARBA" id="ARBA00022723"/>
    </source>
</evidence>
<accession>A0ABV9NDQ8</accession>
<dbReference type="CDD" id="cd18692">
    <property type="entry name" value="PIN_VapC-like"/>
    <property type="match status" value="1"/>
</dbReference>
<organism evidence="7 8">
    <name type="scientific">Glycocaulis abyssi</name>
    <dbReference type="NCBI Taxonomy" id="1433403"/>
    <lineage>
        <taxon>Bacteria</taxon>
        <taxon>Pseudomonadati</taxon>
        <taxon>Pseudomonadota</taxon>
        <taxon>Alphaproteobacteria</taxon>
        <taxon>Maricaulales</taxon>
        <taxon>Maricaulaceae</taxon>
        <taxon>Glycocaulis</taxon>
    </lineage>
</organism>
<keyword evidence="1 5" id="KW-1277">Toxin-antitoxin system</keyword>
<protein>
    <recommendedName>
        <fullName evidence="5">Ribonuclease VapC</fullName>
        <shortName evidence="5">RNase VapC</shortName>
        <ecNumber evidence="5">3.1.-.-</ecNumber>
    </recommendedName>
    <alternativeName>
        <fullName evidence="5">Toxin VapC</fullName>
    </alternativeName>
</protein>
<evidence type="ECO:0000313" key="7">
    <source>
        <dbReference type="EMBL" id="MFC4725805.1"/>
    </source>
</evidence>
<keyword evidence="8" id="KW-1185">Reference proteome</keyword>
<gene>
    <name evidence="5" type="primary">vapC</name>
    <name evidence="7" type="ORF">ACFPB0_10925</name>
</gene>
<feature type="binding site" evidence="5">
    <location>
        <position position="96"/>
    </location>
    <ligand>
        <name>Mg(2+)</name>
        <dbReference type="ChEBI" id="CHEBI:18420"/>
    </ligand>
</feature>
<evidence type="ECO:0000256" key="5">
    <source>
        <dbReference type="HAMAP-Rule" id="MF_00265"/>
    </source>
</evidence>
<comment type="function">
    <text evidence="5">Toxic component of a toxin-antitoxin (TA) system. An RNase.</text>
</comment>
<keyword evidence="5" id="KW-0800">Toxin</keyword>
<dbReference type="Pfam" id="PF01850">
    <property type="entry name" value="PIN"/>
    <property type="match status" value="1"/>
</dbReference>